<gene>
    <name evidence="2" type="ORF">IR213_03890</name>
</gene>
<keyword evidence="1" id="KW-0732">Signal</keyword>
<protein>
    <recommendedName>
        <fullName evidence="4">Kazal-like domain-containing protein</fullName>
    </recommendedName>
</protein>
<dbReference type="EMBL" id="JADHEC010000005">
    <property type="protein sequence ID" value="MBF2707733.1"/>
    <property type="molecule type" value="Genomic_DNA"/>
</dbReference>
<sequence>MKRNRYILIVFLIVTLFNNSCSGDAFVGDIDLHFCGKCAGTGKWTVDSFDFTPCHTTKAECLDWAKKNGYSDKDCILCN</sequence>
<organism evidence="2 3">
    <name type="scientific">Flavobacterium soyangense</name>
    <dbReference type="NCBI Taxonomy" id="2023265"/>
    <lineage>
        <taxon>Bacteria</taxon>
        <taxon>Pseudomonadati</taxon>
        <taxon>Bacteroidota</taxon>
        <taxon>Flavobacteriia</taxon>
        <taxon>Flavobacteriales</taxon>
        <taxon>Flavobacteriaceae</taxon>
        <taxon>Flavobacterium</taxon>
    </lineage>
</organism>
<comment type="caution">
    <text evidence="2">The sequence shown here is derived from an EMBL/GenBank/DDBJ whole genome shotgun (WGS) entry which is preliminary data.</text>
</comment>
<evidence type="ECO:0008006" key="4">
    <source>
        <dbReference type="Google" id="ProtNLM"/>
    </source>
</evidence>
<name>A0A930XYE3_9FLAO</name>
<dbReference type="Proteomes" id="UP000646211">
    <property type="component" value="Unassembled WGS sequence"/>
</dbReference>
<proteinExistence type="predicted"/>
<evidence type="ECO:0000313" key="3">
    <source>
        <dbReference type="Proteomes" id="UP000646211"/>
    </source>
</evidence>
<dbReference type="RefSeq" id="WP_194310995.1">
    <property type="nucleotide sequence ID" value="NZ_JADHEC010000005.1"/>
</dbReference>
<evidence type="ECO:0000256" key="1">
    <source>
        <dbReference type="SAM" id="SignalP"/>
    </source>
</evidence>
<dbReference type="AlphaFoldDB" id="A0A930XYE3"/>
<accession>A0A930XYE3</accession>
<feature type="signal peptide" evidence="1">
    <location>
        <begin position="1"/>
        <end position="27"/>
    </location>
</feature>
<feature type="chain" id="PRO_5038108982" description="Kazal-like domain-containing protein" evidence="1">
    <location>
        <begin position="28"/>
        <end position="79"/>
    </location>
</feature>
<keyword evidence="3" id="KW-1185">Reference proteome</keyword>
<evidence type="ECO:0000313" key="2">
    <source>
        <dbReference type="EMBL" id="MBF2707733.1"/>
    </source>
</evidence>
<reference evidence="2" key="1">
    <citation type="submission" date="2020-11" db="EMBL/GenBank/DDBJ databases">
        <title>Genome of Flavobacterium soyangense.</title>
        <authorList>
            <person name="Liu Q."/>
            <person name="Xin Y.-H."/>
        </authorList>
    </citation>
    <scope>NUCLEOTIDE SEQUENCE</scope>
    <source>
        <strain evidence="2">CGMCC 1.13493</strain>
    </source>
</reference>